<dbReference type="InterPro" id="IPR006442">
    <property type="entry name" value="Antitoxin_Phd/YefM"/>
</dbReference>
<protein>
    <recommendedName>
        <fullName evidence="2">Antitoxin</fullName>
    </recommendedName>
</protein>
<evidence type="ECO:0000313" key="4">
    <source>
        <dbReference type="Proteomes" id="UP000273675"/>
    </source>
</evidence>
<evidence type="ECO:0000256" key="2">
    <source>
        <dbReference type="RuleBase" id="RU362080"/>
    </source>
</evidence>
<dbReference type="SUPFAM" id="SSF143120">
    <property type="entry name" value="YefM-like"/>
    <property type="match status" value="1"/>
</dbReference>
<accession>A0A495DKS4</accession>
<comment type="similarity">
    <text evidence="1 2">Belongs to the phD/YefM antitoxin family.</text>
</comment>
<dbReference type="RefSeq" id="WP_121210161.1">
    <property type="nucleotide sequence ID" value="NZ_RBIM01000002.1"/>
</dbReference>
<dbReference type="OrthoDB" id="361531at2"/>
<dbReference type="Proteomes" id="UP000273675">
    <property type="component" value="Unassembled WGS sequence"/>
</dbReference>
<organism evidence="3 4">
    <name type="scientific">Maricaulis maris</name>
    <dbReference type="NCBI Taxonomy" id="74318"/>
    <lineage>
        <taxon>Bacteria</taxon>
        <taxon>Pseudomonadati</taxon>
        <taxon>Pseudomonadota</taxon>
        <taxon>Alphaproteobacteria</taxon>
        <taxon>Maricaulales</taxon>
        <taxon>Maricaulaceae</taxon>
        <taxon>Maricaulis</taxon>
    </lineage>
</organism>
<dbReference type="InterPro" id="IPR036165">
    <property type="entry name" value="YefM-like_sf"/>
</dbReference>
<comment type="function">
    <text evidence="2">Antitoxin component of a type II toxin-antitoxin (TA) system.</text>
</comment>
<proteinExistence type="inferred from homology"/>
<dbReference type="Gene3D" id="3.40.1620.10">
    <property type="entry name" value="YefM-like domain"/>
    <property type="match status" value="1"/>
</dbReference>
<dbReference type="EMBL" id="RBIM01000002">
    <property type="protein sequence ID" value="RKR02897.1"/>
    <property type="molecule type" value="Genomic_DNA"/>
</dbReference>
<dbReference type="AlphaFoldDB" id="A0A495DKS4"/>
<name>A0A495DKS4_9PROT</name>
<reference evidence="3 4" key="1">
    <citation type="submission" date="2018-10" db="EMBL/GenBank/DDBJ databases">
        <title>Genomic Encyclopedia of Type Strains, Phase IV (KMG-IV): sequencing the most valuable type-strain genomes for metagenomic binning, comparative biology and taxonomic classification.</title>
        <authorList>
            <person name="Goeker M."/>
        </authorList>
    </citation>
    <scope>NUCLEOTIDE SEQUENCE [LARGE SCALE GENOMIC DNA]</scope>
    <source>
        <strain evidence="3 4">DSM 4734</strain>
    </source>
</reference>
<dbReference type="Pfam" id="PF02604">
    <property type="entry name" value="PhdYeFM_antitox"/>
    <property type="match status" value="1"/>
</dbReference>
<evidence type="ECO:0000256" key="1">
    <source>
        <dbReference type="ARBA" id="ARBA00009981"/>
    </source>
</evidence>
<comment type="caution">
    <text evidence="3">The sequence shown here is derived from an EMBL/GenBank/DDBJ whole genome shotgun (WGS) entry which is preliminary data.</text>
</comment>
<gene>
    <name evidence="3" type="ORF">C7435_0841</name>
</gene>
<sequence length="87" mass="9740">MIEVGVLEAKTRLSALLEMIEQGEGPIAITRYGKRIAVLAKDVSYDEPPRLSGTELAARLKAFRERQSSAPELDGLVWDEIKDENRK</sequence>
<evidence type="ECO:0000313" key="3">
    <source>
        <dbReference type="EMBL" id="RKR02897.1"/>
    </source>
</evidence>